<dbReference type="VEuPathDB" id="FungiDB:ASPVEDRAFT_210798"/>
<evidence type="ECO:0000313" key="8">
    <source>
        <dbReference type="EMBL" id="OJI95950.1"/>
    </source>
</evidence>
<reference evidence="9" key="1">
    <citation type="journal article" date="2017" name="Genome Biol.">
        <title>Comparative genomics reveals high biological diversity and specific adaptations in the industrially and medically important fungal genus Aspergillus.</title>
        <authorList>
            <person name="de Vries R.P."/>
            <person name="Riley R."/>
            <person name="Wiebenga A."/>
            <person name="Aguilar-Osorio G."/>
            <person name="Amillis S."/>
            <person name="Uchima C.A."/>
            <person name="Anderluh G."/>
            <person name="Asadollahi M."/>
            <person name="Askin M."/>
            <person name="Barry K."/>
            <person name="Battaglia E."/>
            <person name="Bayram O."/>
            <person name="Benocci T."/>
            <person name="Braus-Stromeyer S.A."/>
            <person name="Caldana C."/>
            <person name="Canovas D."/>
            <person name="Cerqueira G.C."/>
            <person name="Chen F."/>
            <person name="Chen W."/>
            <person name="Choi C."/>
            <person name="Clum A."/>
            <person name="Dos Santos R.A."/>
            <person name="Damasio A.R."/>
            <person name="Diallinas G."/>
            <person name="Emri T."/>
            <person name="Fekete E."/>
            <person name="Flipphi M."/>
            <person name="Freyberg S."/>
            <person name="Gallo A."/>
            <person name="Gournas C."/>
            <person name="Habgood R."/>
            <person name="Hainaut M."/>
            <person name="Harispe M.L."/>
            <person name="Henrissat B."/>
            <person name="Hilden K.S."/>
            <person name="Hope R."/>
            <person name="Hossain A."/>
            <person name="Karabika E."/>
            <person name="Karaffa L."/>
            <person name="Karanyi Z."/>
            <person name="Krasevec N."/>
            <person name="Kuo A."/>
            <person name="Kusch H."/>
            <person name="LaButti K."/>
            <person name="Lagendijk E.L."/>
            <person name="Lapidus A."/>
            <person name="Levasseur A."/>
            <person name="Lindquist E."/>
            <person name="Lipzen A."/>
            <person name="Logrieco A.F."/>
            <person name="MacCabe A."/>
            <person name="Maekelae M.R."/>
            <person name="Malavazi I."/>
            <person name="Melin P."/>
            <person name="Meyer V."/>
            <person name="Mielnichuk N."/>
            <person name="Miskei M."/>
            <person name="Molnar A.P."/>
            <person name="Mule G."/>
            <person name="Ngan C.Y."/>
            <person name="Orejas M."/>
            <person name="Orosz E."/>
            <person name="Ouedraogo J.P."/>
            <person name="Overkamp K.M."/>
            <person name="Park H.-S."/>
            <person name="Perrone G."/>
            <person name="Piumi F."/>
            <person name="Punt P.J."/>
            <person name="Ram A.F."/>
            <person name="Ramon A."/>
            <person name="Rauscher S."/>
            <person name="Record E."/>
            <person name="Riano-Pachon D.M."/>
            <person name="Robert V."/>
            <person name="Roehrig J."/>
            <person name="Ruller R."/>
            <person name="Salamov A."/>
            <person name="Salih N.S."/>
            <person name="Samson R.A."/>
            <person name="Sandor E."/>
            <person name="Sanguinetti M."/>
            <person name="Schuetze T."/>
            <person name="Sepcic K."/>
            <person name="Shelest E."/>
            <person name="Sherlock G."/>
            <person name="Sophianopoulou V."/>
            <person name="Squina F.M."/>
            <person name="Sun H."/>
            <person name="Susca A."/>
            <person name="Todd R.B."/>
            <person name="Tsang A."/>
            <person name="Unkles S.E."/>
            <person name="van de Wiele N."/>
            <person name="van Rossen-Uffink D."/>
            <person name="Oliveira J.V."/>
            <person name="Vesth T.C."/>
            <person name="Visser J."/>
            <person name="Yu J.-H."/>
            <person name="Zhou M."/>
            <person name="Andersen M.R."/>
            <person name="Archer D.B."/>
            <person name="Baker S.E."/>
            <person name="Benoit I."/>
            <person name="Brakhage A.A."/>
            <person name="Braus G.H."/>
            <person name="Fischer R."/>
            <person name="Frisvad J.C."/>
            <person name="Goldman G.H."/>
            <person name="Houbraken J."/>
            <person name="Oakley B."/>
            <person name="Pocsi I."/>
            <person name="Scazzocchio C."/>
            <person name="Seiboth B."/>
            <person name="vanKuyk P.A."/>
            <person name="Wortman J."/>
            <person name="Dyer P.S."/>
            <person name="Grigoriev I.V."/>
        </authorList>
    </citation>
    <scope>NUCLEOTIDE SEQUENCE [LARGE SCALE GENOMIC DNA]</scope>
    <source>
        <strain evidence="9">CBS 583.65</strain>
    </source>
</reference>
<dbReference type="PANTHER" id="PTHR12911:SF8">
    <property type="entry name" value="KLAROID PROTEIN-RELATED"/>
    <property type="match status" value="1"/>
</dbReference>
<dbReference type="STRING" id="1036611.A0A1L9P329"/>
<proteinExistence type="predicted"/>
<feature type="compositionally biased region" description="Basic and acidic residues" evidence="5">
    <location>
        <begin position="265"/>
        <end position="287"/>
    </location>
</feature>
<feature type="compositionally biased region" description="Polar residues" evidence="5">
    <location>
        <begin position="123"/>
        <end position="147"/>
    </location>
</feature>
<dbReference type="PROSITE" id="PS51469">
    <property type="entry name" value="SUN"/>
    <property type="match status" value="1"/>
</dbReference>
<dbReference type="InterPro" id="IPR012919">
    <property type="entry name" value="SUN_dom"/>
</dbReference>
<dbReference type="GO" id="GO:0034993">
    <property type="term" value="C:meiotic nuclear membrane microtubule tethering complex"/>
    <property type="evidence" value="ECO:0007669"/>
    <property type="project" value="TreeGrafter"/>
</dbReference>
<feature type="region of interest" description="Disordered" evidence="5">
    <location>
        <begin position="1"/>
        <end position="172"/>
    </location>
</feature>
<gene>
    <name evidence="8" type="ORF">ASPVEDRAFT_210798</name>
</gene>
<keyword evidence="3 6" id="KW-1133">Transmembrane helix</keyword>
<organism evidence="8 9">
    <name type="scientific">Aspergillus versicolor CBS 583.65</name>
    <dbReference type="NCBI Taxonomy" id="1036611"/>
    <lineage>
        <taxon>Eukaryota</taxon>
        <taxon>Fungi</taxon>
        <taxon>Dikarya</taxon>
        <taxon>Ascomycota</taxon>
        <taxon>Pezizomycotina</taxon>
        <taxon>Eurotiomycetes</taxon>
        <taxon>Eurotiomycetidae</taxon>
        <taxon>Eurotiales</taxon>
        <taxon>Aspergillaceae</taxon>
        <taxon>Aspergillus</taxon>
        <taxon>Aspergillus subgen. Nidulantes</taxon>
    </lineage>
</organism>
<dbReference type="RefSeq" id="XP_040661713.1">
    <property type="nucleotide sequence ID" value="XM_040809453.1"/>
</dbReference>
<protein>
    <recommendedName>
        <fullName evidence="7">SUN domain-containing protein</fullName>
    </recommendedName>
</protein>
<comment type="subcellular location">
    <subcellularLocation>
        <location evidence="1">Membrane</location>
    </subcellularLocation>
</comment>
<dbReference type="Proteomes" id="UP000184073">
    <property type="component" value="Unassembled WGS sequence"/>
</dbReference>
<feature type="transmembrane region" description="Helical" evidence="6">
    <location>
        <begin position="300"/>
        <end position="320"/>
    </location>
</feature>
<evidence type="ECO:0000256" key="1">
    <source>
        <dbReference type="ARBA" id="ARBA00004370"/>
    </source>
</evidence>
<dbReference type="AlphaFoldDB" id="A0A1L9P329"/>
<evidence type="ECO:0000313" key="9">
    <source>
        <dbReference type="Proteomes" id="UP000184073"/>
    </source>
</evidence>
<feature type="compositionally biased region" description="Polar residues" evidence="5">
    <location>
        <begin position="40"/>
        <end position="53"/>
    </location>
</feature>
<evidence type="ECO:0000256" key="5">
    <source>
        <dbReference type="SAM" id="MobiDB-lite"/>
    </source>
</evidence>
<name>A0A1L9P329_ASPVE</name>
<dbReference type="Gene3D" id="2.60.120.260">
    <property type="entry name" value="Galactose-binding domain-like"/>
    <property type="match status" value="1"/>
</dbReference>
<dbReference type="PANTHER" id="PTHR12911">
    <property type="entry name" value="SAD1/UNC-84-LIKE PROTEIN-RELATED"/>
    <property type="match status" value="1"/>
</dbReference>
<evidence type="ECO:0000256" key="6">
    <source>
        <dbReference type="SAM" id="Phobius"/>
    </source>
</evidence>
<accession>A0A1L9P329</accession>
<feature type="domain" description="SUN" evidence="7">
    <location>
        <begin position="395"/>
        <end position="623"/>
    </location>
</feature>
<dbReference type="EMBL" id="KV878125">
    <property type="protein sequence ID" value="OJI95950.1"/>
    <property type="molecule type" value="Genomic_DNA"/>
</dbReference>
<dbReference type="GO" id="GO:0043495">
    <property type="term" value="F:protein-membrane adaptor activity"/>
    <property type="evidence" value="ECO:0007669"/>
    <property type="project" value="TreeGrafter"/>
</dbReference>
<dbReference type="GeneID" id="63724964"/>
<dbReference type="Pfam" id="PF07738">
    <property type="entry name" value="Sad1_UNC"/>
    <property type="match status" value="1"/>
</dbReference>
<evidence type="ECO:0000256" key="3">
    <source>
        <dbReference type="ARBA" id="ARBA00022989"/>
    </source>
</evidence>
<evidence type="ECO:0000256" key="4">
    <source>
        <dbReference type="ARBA" id="ARBA00023136"/>
    </source>
</evidence>
<evidence type="ECO:0000256" key="2">
    <source>
        <dbReference type="ARBA" id="ARBA00022692"/>
    </source>
</evidence>
<evidence type="ECO:0000259" key="7">
    <source>
        <dbReference type="PROSITE" id="PS51469"/>
    </source>
</evidence>
<keyword evidence="4 6" id="KW-0472">Membrane</keyword>
<dbReference type="OrthoDB" id="342281at2759"/>
<feature type="region of interest" description="Disordered" evidence="5">
    <location>
        <begin position="255"/>
        <end position="289"/>
    </location>
</feature>
<keyword evidence="9" id="KW-1185">Reference proteome</keyword>
<dbReference type="InterPro" id="IPR045119">
    <property type="entry name" value="SUN1-5"/>
</dbReference>
<keyword evidence="2 6" id="KW-0812">Transmembrane</keyword>
<sequence>MPPKKAANRRAGAVASSGSPSRRSTRLDAGLGGSVLPNIPTKQSFAYGSSSTPLLPHMLAAKPHQNLAEMADSIEDAVQTAKEREVSSNSPSVSSQRRRKSSAESTPPPRRPRRQPTPDEVQLQASLNEASSAAPSTPTRHSFSSDGSPPREVIAAQLYPRIMQREASPTQVPVPFDSHMHGDNSSVISYNVERDIHDDDLRRTRSNITAPPRRFSGLAFAQNTIEEEDEPTYHYPSRSASVEQSIHEAPARTIIPDHSYVEPQPEEHQDERPRRPQMRWEHPDQQEHPGQQDVFVDWSLRFLVVAFIFVAFYIFGPMIYNRPLFPSNGAFNNTDLDALSNRVVHLGSQVSSLSRDVRSFKAEISNVPAPTTVFQYPSNGRQDLAKTNFLSMGHGVIIDPYMTSPTVGRQLTSFQRFYMWLAGDKHMQPQPPLAALTPWEDFGECWCSAPRKGMSQLAILLGQRIIPEDVVVEHLPKAATIRPGVAPQEMELWARYRYVGKGARPYRWSVSSFLRGNPQNVAGQDALPSDRRILHGPVMEALRIAWRGEPDEAFSDDKLLGEDFYRVGKWRYDINESNNIQRFPVTAVIDSDEIRVDKVVFRVNSNWGGNETCIYRLKLHGKM</sequence>